<accession>A0A0L8I014</accession>
<reference evidence="1" key="1">
    <citation type="submission" date="2015-07" db="EMBL/GenBank/DDBJ databases">
        <title>MeaNS - Measles Nucleotide Surveillance Program.</title>
        <authorList>
            <person name="Tran T."/>
            <person name="Druce J."/>
        </authorList>
    </citation>
    <scope>NUCLEOTIDE SEQUENCE</scope>
    <source>
        <strain evidence="1">UCB-OBI-ISO-001</strain>
        <tissue evidence="1">Gonad</tissue>
    </source>
</reference>
<dbReference type="AlphaFoldDB" id="A0A0L8I014"/>
<dbReference type="EMBL" id="KQ416870">
    <property type="protein sequence ID" value="KOF94807.1"/>
    <property type="molecule type" value="Genomic_DNA"/>
</dbReference>
<organism evidence="1">
    <name type="scientific">Octopus bimaculoides</name>
    <name type="common">California two-spotted octopus</name>
    <dbReference type="NCBI Taxonomy" id="37653"/>
    <lineage>
        <taxon>Eukaryota</taxon>
        <taxon>Metazoa</taxon>
        <taxon>Spiralia</taxon>
        <taxon>Lophotrochozoa</taxon>
        <taxon>Mollusca</taxon>
        <taxon>Cephalopoda</taxon>
        <taxon>Coleoidea</taxon>
        <taxon>Octopodiformes</taxon>
        <taxon>Octopoda</taxon>
        <taxon>Incirrata</taxon>
        <taxon>Octopodidae</taxon>
        <taxon>Octopus</taxon>
    </lineage>
</organism>
<evidence type="ECO:0000313" key="1">
    <source>
        <dbReference type="EMBL" id="KOF94807.1"/>
    </source>
</evidence>
<sequence length="51" mass="6283">MEVIFAQRLKKFSYKLPMYFDIFVSAITWCDTDHIINFLCYYPCYKQLFEV</sequence>
<protein>
    <submittedName>
        <fullName evidence="1">Uncharacterized protein</fullName>
    </submittedName>
</protein>
<gene>
    <name evidence="1" type="ORF">OCBIM_22000629mg</name>
</gene>
<proteinExistence type="predicted"/>
<name>A0A0L8I014_OCTBM</name>